<gene>
    <name evidence="3" type="primary">liaF</name>
    <name evidence="3" type="ORF">Q5741_21055</name>
</gene>
<protein>
    <submittedName>
        <fullName evidence="3">Cell wall-active antibiotics response protein LiaF</fullName>
    </submittedName>
</protein>
<dbReference type="RefSeq" id="WP_305026098.1">
    <property type="nucleotide sequence ID" value="NZ_JAUQTB010000026.1"/>
</dbReference>
<evidence type="ECO:0000313" key="3">
    <source>
        <dbReference type="EMBL" id="MDO7908875.1"/>
    </source>
</evidence>
<evidence type="ECO:0000313" key="4">
    <source>
        <dbReference type="Proteomes" id="UP001240171"/>
    </source>
</evidence>
<proteinExistence type="predicted"/>
<name>A0ABT9CJ16_9BACL</name>
<dbReference type="InterPro" id="IPR024425">
    <property type="entry name" value="LiaF-like_C"/>
</dbReference>
<evidence type="ECO:0000256" key="1">
    <source>
        <dbReference type="SAM" id="Phobius"/>
    </source>
</evidence>
<dbReference type="InterPro" id="IPR047793">
    <property type="entry name" value="LiaF_C"/>
</dbReference>
<feature type="transmembrane region" description="Helical" evidence="1">
    <location>
        <begin position="60"/>
        <end position="83"/>
    </location>
</feature>
<dbReference type="Proteomes" id="UP001240171">
    <property type="component" value="Unassembled WGS sequence"/>
</dbReference>
<keyword evidence="4" id="KW-1185">Reference proteome</keyword>
<reference evidence="3 4" key="1">
    <citation type="submission" date="2023-07" db="EMBL/GenBank/DDBJ databases">
        <title>Paenibacillus sp. JX-17 nov. isolated from soil.</title>
        <authorList>
            <person name="Wan Y."/>
            <person name="Liu B."/>
        </authorList>
    </citation>
    <scope>NUCLEOTIDE SEQUENCE [LARGE SCALE GENOMIC DNA]</scope>
    <source>
        <strain evidence="3 4">JX-17</strain>
    </source>
</reference>
<sequence length="215" mass="24532">MEKRKTVIAITIIAIGLMMLLGKWLSFLTIAALALMLAGFYQMRSYRMKPGYTLMGLGGLLLVLDHLMLAIAIVLISLGIFYLRGRRLQPREGTMVKQNFMSNYDWDAAPWSLRSMSIWHVLGEMDVDLSLAIPEERNTTIYVQGIMGDVDLMLPEYYGVEIESFILFGKIQFGHDQDSGMMNRLVWRSANYEQAEFKVKFVVSYLVGDVNIKIL</sequence>
<keyword evidence="1" id="KW-0472">Membrane</keyword>
<comment type="caution">
    <text evidence="3">The sequence shown here is derived from an EMBL/GenBank/DDBJ whole genome shotgun (WGS) entry which is preliminary data.</text>
</comment>
<dbReference type="Pfam" id="PF09922">
    <property type="entry name" value="LiaF-like_C"/>
    <property type="match status" value="1"/>
</dbReference>
<dbReference type="EMBL" id="JAUQTB010000026">
    <property type="protein sequence ID" value="MDO7908875.1"/>
    <property type="molecule type" value="Genomic_DNA"/>
</dbReference>
<dbReference type="NCBIfam" id="NF040535">
    <property type="entry name" value="LiaF_C_term"/>
    <property type="match status" value="1"/>
</dbReference>
<feature type="domain" description="Cell wall-active antibiotics response LiaF-like C-terminal" evidence="2">
    <location>
        <begin position="100"/>
        <end position="212"/>
    </location>
</feature>
<organism evidence="3 4">
    <name type="scientific">Paenibacillus lacisoli</name>
    <dbReference type="NCBI Taxonomy" id="3064525"/>
    <lineage>
        <taxon>Bacteria</taxon>
        <taxon>Bacillati</taxon>
        <taxon>Bacillota</taxon>
        <taxon>Bacilli</taxon>
        <taxon>Bacillales</taxon>
        <taxon>Paenibacillaceae</taxon>
        <taxon>Paenibacillus</taxon>
    </lineage>
</organism>
<evidence type="ECO:0000259" key="2">
    <source>
        <dbReference type="Pfam" id="PF09922"/>
    </source>
</evidence>
<accession>A0ABT9CJ16</accession>
<feature type="transmembrane region" description="Helical" evidence="1">
    <location>
        <begin position="7"/>
        <end position="40"/>
    </location>
</feature>
<keyword evidence="1" id="KW-1133">Transmembrane helix</keyword>
<keyword evidence="1" id="KW-0812">Transmembrane</keyword>